<feature type="compositionally biased region" description="Polar residues" evidence="1">
    <location>
        <begin position="222"/>
        <end position="231"/>
    </location>
</feature>
<keyword evidence="2" id="KW-0732">Signal</keyword>
<name>A0A6I4I303_9SPHI</name>
<feature type="signal peptide" evidence="2">
    <location>
        <begin position="1"/>
        <end position="25"/>
    </location>
</feature>
<organism evidence="4 5">
    <name type="scientific">Mucilaginibacter ginkgonis</name>
    <dbReference type="NCBI Taxonomy" id="2682091"/>
    <lineage>
        <taxon>Bacteria</taxon>
        <taxon>Pseudomonadati</taxon>
        <taxon>Bacteroidota</taxon>
        <taxon>Sphingobacteriia</taxon>
        <taxon>Sphingobacteriales</taxon>
        <taxon>Sphingobacteriaceae</taxon>
        <taxon>Mucilaginibacter</taxon>
    </lineage>
</organism>
<dbReference type="Gene3D" id="2.160.20.120">
    <property type="match status" value="1"/>
</dbReference>
<dbReference type="EMBL" id="CP066775">
    <property type="protein sequence ID" value="QQL48346.1"/>
    <property type="molecule type" value="Genomic_DNA"/>
</dbReference>
<keyword evidence="5" id="KW-1185">Reference proteome</keyword>
<dbReference type="RefSeq" id="WP_157525924.1">
    <property type="nucleotide sequence ID" value="NZ_CP066775.1"/>
</dbReference>
<gene>
    <name evidence="4" type="ORF">GO620_009080</name>
</gene>
<evidence type="ECO:0000256" key="1">
    <source>
        <dbReference type="SAM" id="MobiDB-lite"/>
    </source>
</evidence>
<dbReference type="PANTHER" id="PTHR39200">
    <property type="entry name" value="HYPOTHETICAL EXPORTED PROTEIN"/>
    <property type="match status" value="1"/>
</dbReference>
<reference evidence="4 5" key="1">
    <citation type="submission" date="2020-12" db="EMBL/GenBank/DDBJ databases">
        <title>HMF7856_wgs.fasta genome submission.</title>
        <authorList>
            <person name="Kang H."/>
            <person name="Kim H."/>
            <person name="Joh K."/>
        </authorList>
    </citation>
    <scope>NUCLEOTIDE SEQUENCE [LARGE SCALE GENOMIC DNA]</scope>
    <source>
        <strain evidence="4 5">HMF7856</strain>
    </source>
</reference>
<feature type="region of interest" description="Disordered" evidence="1">
    <location>
        <begin position="221"/>
        <end position="240"/>
    </location>
</feature>
<evidence type="ECO:0000313" key="4">
    <source>
        <dbReference type="EMBL" id="QQL48346.1"/>
    </source>
</evidence>
<dbReference type="PROSITE" id="PS51257">
    <property type="entry name" value="PROKAR_LIPOPROTEIN"/>
    <property type="match status" value="1"/>
</dbReference>
<evidence type="ECO:0000259" key="3">
    <source>
        <dbReference type="Pfam" id="PF10988"/>
    </source>
</evidence>
<sequence>MKNLKMSILAAAAAAFTLVTSSCHVGCIKGSGNANTETRKTGNFTKIDIEGAFKVTLKQDSSASLTVTADDNIQKYIHTTIDGERLRIYSRKNLCSKTPTTLVVGVKNLSSIKGSGAVELYTDSVLNVQDLTLGFAGATKANLNIHAANVKTEGSGSTELTLRGQANSHAIEFTGSGHLSAFDFVTGNYDIHTTGAGDLEINVLHSLKTNTTGAASIKYKGSPSTIENSKTGAADLKHVD</sequence>
<dbReference type="KEGG" id="mgik:GO620_009080"/>
<dbReference type="Pfam" id="PF10988">
    <property type="entry name" value="DUF2807"/>
    <property type="match status" value="1"/>
</dbReference>
<dbReference type="Proteomes" id="UP000429232">
    <property type="component" value="Chromosome"/>
</dbReference>
<proteinExistence type="predicted"/>
<feature type="chain" id="PRO_5043400217" evidence="2">
    <location>
        <begin position="26"/>
        <end position="240"/>
    </location>
</feature>
<dbReference type="AlphaFoldDB" id="A0A6I4I303"/>
<feature type="domain" description="Putative auto-transporter adhesin head GIN" evidence="3">
    <location>
        <begin position="43"/>
        <end position="223"/>
    </location>
</feature>
<dbReference type="InterPro" id="IPR021255">
    <property type="entry name" value="DUF2807"/>
</dbReference>
<evidence type="ECO:0000256" key="2">
    <source>
        <dbReference type="SAM" id="SignalP"/>
    </source>
</evidence>
<dbReference type="PANTHER" id="PTHR39200:SF1">
    <property type="entry name" value="AUTO-TRANSPORTER ADHESIN HEAD GIN DOMAIN-CONTAINING PROTEIN-RELATED"/>
    <property type="match status" value="1"/>
</dbReference>
<evidence type="ECO:0000313" key="5">
    <source>
        <dbReference type="Proteomes" id="UP000429232"/>
    </source>
</evidence>
<protein>
    <submittedName>
        <fullName evidence="4">DUF2807 domain-containing protein</fullName>
    </submittedName>
</protein>
<accession>A0A6I4I303</accession>